<dbReference type="GO" id="GO:0016787">
    <property type="term" value="F:hydrolase activity"/>
    <property type="evidence" value="ECO:0007669"/>
    <property type="project" value="UniProtKB-KW"/>
</dbReference>
<gene>
    <name evidence="1" type="ORF">ACERLL_10875</name>
</gene>
<dbReference type="SUPFAM" id="SSF56925">
    <property type="entry name" value="OMPA-like"/>
    <property type="match status" value="1"/>
</dbReference>
<comment type="caution">
    <text evidence="1">The sequence shown here is derived from an EMBL/GenBank/DDBJ whole genome shotgun (WGS) entry which is preliminary data.</text>
</comment>
<evidence type="ECO:0000313" key="2">
    <source>
        <dbReference type="Proteomes" id="UP001575181"/>
    </source>
</evidence>
<protein>
    <submittedName>
        <fullName evidence="1">Acyloxyacyl hydrolase</fullName>
    </submittedName>
</protein>
<accession>A0ABV4TW31</accession>
<evidence type="ECO:0000313" key="1">
    <source>
        <dbReference type="EMBL" id="MFA9461329.1"/>
    </source>
</evidence>
<dbReference type="EMBL" id="JBGUAW010000007">
    <property type="protein sequence ID" value="MFA9461329.1"/>
    <property type="molecule type" value="Genomic_DNA"/>
</dbReference>
<dbReference type="InterPro" id="IPR018550">
    <property type="entry name" value="Lipid-A_deacylase-rel"/>
</dbReference>
<sequence length="194" mass="21411">MRRIRTGSGWSGLRALAVLIVGGSLAAPAAAAERWIGLEVGTSDTSRVDPRAVDARRFNLSGRWSLPRARFGQWALVPYGELTVGAIRTWNAGEGQNLALNETGVRLLFQLHYLPWGRLFLEAGSGPMYLSDTRIGDLDLGSKLQFRSHAGLGVRLGSTKRWEVVYWYSHTSNANLSSPNPGINFHTVRLGFRY</sequence>
<dbReference type="InterPro" id="IPR011250">
    <property type="entry name" value="OMP/PagP_B-barrel"/>
</dbReference>
<keyword evidence="2" id="KW-1185">Reference proteome</keyword>
<dbReference type="Proteomes" id="UP001575181">
    <property type="component" value="Unassembled WGS sequence"/>
</dbReference>
<dbReference type="Gene3D" id="2.40.160.20">
    <property type="match status" value="1"/>
</dbReference>
<keyword evidence="1" id="KW-0378">Hydrolase</keyword>
<proteinExistence type="predicted"/>
<name>A0ABV4TW31_9GAMM</name>
<reference evidence="1 2" key="1">
    <citation type="submission" date="2024-08" db="EMBL/GenBank/DDBJ databases">
        <title>Whole-genome sequencing of halo(alkali)philic microorganisms from hypersaline lakes.</title>
        <authorList>
            <person name="Sorokin D.Y."/>
            <person name="Merkel A.Y."/>
            <person name="Messina E."/>
            <person name="Yakimov M."/>
        </authorList>
    </citation>
    <scope>NUCLEOTIDE SEQUENCE [LARGE SCALE GENOMIC DNA]</scope>
    <source>
        <strain evidence="1 2">Cl-TMA</strain>
    </source>
</reference>
<organism evidence="1 2">
    <name type="scientific">Thiohalorhabdus methylotrophus</name>
    <dbReference type="NCBI Taxonomy" id="3242694"/>
    <lineage>
        <taxon>Bacteria</taxon>
        <taxon>Pseudomonadati</taxon>
        <taxon>Pseudomonadota</taxon>
        <taxon>Gammaproteobacteria</taxon>
        <taxon>Thiohalorhabdales</taxon>
        <taxon>Thiohalorhabdaceae</taxon>
        <taxon>Thiohalorhabdus</taxon>
    </lineage>
</organism>
<dbReference type="Pfam" id="PF09411">
    <property type="entry name" value="PagL"/>
    <property type="match status" value="1"/>
</dbReference>
<dbReference type="RefSeq" id="WP_373656118.1">
    <property type="nucleotide sequence ID" value="NZ_JBGUAW010000007.1"/>
</dbReference>